<organism evidence="3 4">
    <name type="scientific">Rhizophlyctis rosea</name>
    <dbReference type="NCBI Taxonomy" id="64517"/>
    <lineage>
        <taxon>Eukaryota</taxon>
        <taxon>Fungi</taxon>
        <taxon>Fungi incertae sedis</taxon>
        <taxon>Chytridiomycota</taxon>
        <taxon>Chytridiomycota incertae sedis</taxon>
        <taxon>Chytridiomycetes</taxon>
        <taxon>Rhizophlyctidales</taxon>
        <taxon>Rhizophlyctidaceae</taxon>
        <taxon>Rhizophlyctis</taxon>
    </lineage>
</organism>
<evidence type="ECO:0000256" key="2">
    <source>
        <dbReference type="SAM" id="Phobius"/>
    </source>
</evidence>
<keyword evidence="2" id="KW-0472">Membrane</keyword>
<feature type="transmembrane region" description="Helical" evidence="2">
    <location>
        <begin position="204"/>
        <end position="230"/>
    </location>
</feature>
<dbReference type="PANTHER" id="PTHR34391">
    <property type="entry name" value="UPF0658 GOLGI APPARATUS MEMBRANE PROTEIN C1952.10C-RELATED"/>
    <property type="match status" value="1"/>
</dbReference>
<dbReference type="PANTHER" id="PTHR34391:SF1">
    <property type="entry name" value="UPF0658 GOLGI APPARATUS MEMBRANE PROTEIN C1952.10C-RELATED"/>
    <property type="match status" value="1"/>
</dbReference>
<feature type="transmembrane region" description="Helical" evidence="2">
    <location>
        <begin position="302"/>
        <end position="324"/>
    </location>
</feature>
<accession>A0AAD5SGF3</accession>
<evidence type="ECO:0000313" key="4">
    <source>
        <dbReference type="Proteomes" id="UP001212841"/>
    </source>
</evidence>
<evidence type="ECO:0000313" key="3">
    <source>
        <dbReference type="EMBL" id="KAJ3052719.1"/>
    </source>
</evidence>
<feature type="compositionally biased region" description="Basic and acidic residues" evidence="1">
    <location>
        <begin position="347"/>
        <end position="361"/>
    </location>
</feature>
<gene>
    <name evidence="3" type="ORF">HK097_005811</name>
</gene>
<protein>
    <submittedName>
        <fullName evidence="3">Uncharacterized protein</fullName>
    </submittedName>
</protein>
<feature type="region of interest" description="Disordered" evidence="1">
    <location>
        <begin position="1"/>
        <end position="20"/>
    </location>
</feature>
<proteinExistence type="predicted"/>
<sequence>MVRVPSASRPSEDRRPGPRRSWRQIPRDFWAKFAIGWSGAQFLILACVEVGLAVKHYQYTQDLINLGVSRGERNNATALTLYHGLVVASQAFQLFLCFDAVVHSSMIQLGSTTAFNTALFGYSIIQYTQANSILSVQNQARASEASIGVHPTATLEMVVIAFSAIFTLGWFVITQRLYRVFGWSVFKELGADIGVKRRLKLYHIYLMLLKLDVFFFMGFDLQFLVLVLIGKDKEAIITHTAIAIPVTIGMLVVAYLAIRRESSILMSITLIAFSGGIGYLISKLVDVITNTTPKYEGSKKSLTFFEVITLALSIATFVVAILNFRNFGKGLKEQLSRSRNPNMELDDFNRGNGKDTRWPLD</sequence>
<keyword evidence="2" id="KW-1133">Transmembrane helix</keyword>
<reference evidence="3" key="1">
    <citation type="submission" date="2020-05" db="EMBL/GenBank/DDBJ databases">
        <title>Phylogenomic resolution of chytrid fungi.</title>
        <authorList>
            <person name="Stajich J.E."/>
            <person name="Amses K."/>
            <person name="Simmons R."/>
            <person name="Seto K."/>
            <person name="Myers J."/>
            <person name="Bonds A."/>
            <person name="Quandt C.A."/>
            <person name="Barry K."/>
            <person name="Liu P."/>
            <person name="Grigoriev I."/>
            <person name="Longcore J.E."/>
            <person name="James T.Y."/>
        </authorList>
    </citation>
    <scope>NUCLEOTIDE SEQUENCE</scope>
    <source>
        <strain evidence="3">JEL0318</strain>
    </source>
</reference>
<dbReference type="EMBL" id="JADGJD010000272">
    <property type="protein sequence ID" value="KAJ3052719.1"/>
    <property type="molecule type" value="Genomic_DNA"/>
</dbReference>
<name>A0AAD5SGF3_9FUNG</name>
<comment type="caution">
    <text evidence="3">The sequence shown here is derived from an EMBL/GenBank/DDBJ whole genome shotgun (WGS) entry which is preliminary data.</text>
</comment>
<evidence type="ECO:0000256" key="1">
    <source>
        <dbReference type="SAM" id="MobiDB-lite"/>
    </source>
</evidence>
<feature type="transmembrane region" description="Helical" evidence="2">
    <location>
        <begin position="153"/>
        <end position="173"/>
    </location>
</feature>
<keyword evidence="2" id="KW-0812">Transmembrane</keyword>
<dbReference type="AlphaFoldDB" id="A0AAD5SGF3"/>
<dbReference type="GO" id="GO:0005794">
    <property type="term" value="C:Golgi apparatus"/>
    <property type="evidence" value="ECO:0007669"/>
    <property type="project" value="TreeGrafter"/>
</dbReference>
<feature type="transmembrane region" description="Helical" evidence="2">
    <location>
        <begin position="264"/>
        <end position="282"/>
    </location>
</feature>
<keyword evidence="4" id="KW-1185">Reference proteome</keyword>
<feature type="transmembrane region" description="Helical" evidence="2">
    <location>
        <begin position="236"/>
        <end position="257"/>
    </location>
</feature>
<feature type="region of interest" description="Disordered" evidence="1">
    <location>
        <begin position="342"/>
        <end position="361"/>
    </location>
</feature>
<dbReference type="Proteomes" id="UP001212841">
    <property type="component" value="Unassembled WGS sequence"/>
</dbReference>
<dbReference type="InterPro" id="IPR040410">
    <property type="entry name" value="UPF0658_Golgi"/>
</dbReference>